<dbReference type="EMBL" id="CM042052">
    <property type="protein sequence ID" value="KAI3719914.1"/>
    <property type="molecule type" value="Genomic_DNA"/>
</dbReference>
<proteinExistence type="predicted"/>
<name>A0ACB9BBZ9_ARCLA</name>
<protein>
    <submittedName>
        <fullName evidence="1">Uncharacterized protein</fullName>
    </submittedName>
</protein>
<gene>
    <name evidence="1" type="ORF">L6452_20820</name>
</gene>
<organism evidence="1 2">
    <name type="scientific">Arctium lappa</name>
    <name type="common">Greater burdock</name>
    <name type="synonym">Lappa major</name>
    <dbReference type="NCBI Taxonomy" id="4217"/>
    <lineage>
        <taxon>Eukaryota</taxon>
        <taxon>Viridiplantae</taxon>
        <taxon>Streptophyta</taxon>
        <taxon>Embryophyta</taxon>
        <taxon>Tracheophyta</taxon>
        <taxon>Spermatophyta</taxon>
        <taxon>Magnoliopsida</taxon>
        <taxon>eudicotyledons</taxon>
        <taxon>Gunneridae</taxon>
        <taxon>Pentapetalae</taxon>
        <taxon>asterids</taxon>
        <taxon>campanulids</taxon>
        <taxon>Asterales</taxon>
        <taxon>Asteraceae</taxon>
        <taxon>Carduoideae</taxon>
        <taxon>Cardueae</taxon>
        <taxon>Arctiinae</taxon>
        <taxon>Arctium</taxon>
    </lineage>
</organism>
<keyword evidence="2" id="KW-1185">Reference proteome</keyword>
<sequence>MAPETVCELPKASLTDDFEDLLENMELDEGLLRELLEEVNDEPNMDQISMVETVGYDVPPTKEKNDDTFHFLSDQKSQQLFDPDKQIQDFDYWISQQTIEMACPFPGLPFENEMMPFWHVENRIEEAEMMDDIANYVELWEGWKS</sequence>
<reference evidence="2" key="1">
    <citation type="journal article" date="2022" name="Mol. Ecol. Resour.">
        <title>The genomes of chicory, endive, great burdock and yacon provide insights into Asteraceae palaeo-polyploidization history and plant inulin production.</title>
        <authorList>
            <person name="Fan W."/>
            <person name="Wang S."/>
            <person name="Wang H."/>
            <person name="Wang A."/>
            <person name="Jiang F."/>
            <person name="Liu H."/>
            <person name="Zhao H."/>
            <person name="Xu D."/>
            <person name="Zhang Y."/>
        </authorList>
    </citation>
    <scope>NUCLEOTIDE SEQUENCE [LARGE SCALE GENOMIC DNA]</scope>
    <source>
        <strain evidence="2">cv. Niubang</strain>
    </source>
</reference>
<evidence type="ECO:0000313" key="1">
    <source>
        <dbReference type="EMBL" id="KAI3719914.1"/>
    </source>
</evidence>
<accession>A0ACB9BBZ9</accession>
<reference evidence="1 2" key="2">
    <citation type="journal article" date="2022" name="Mol. Ecol. Resour.">
        <title>The genomes of chicory, endive, great burdock and yacon provide insights into Asteraceae paleo-polyploidization history and plant inulin production.</title>
        <authorList>
            <person name="Fan W."/>
            <person name="Wang S."/>
            <person name="Wang H."/>
            <person name="Wang A."/>
            <person name="Jiang F."/>
            <person name="Liu H."/>
            <person name="Zhao H."/>
            <person name="Xu D."/>
            <person name="Zhang Y."/>
        </authorList>
    </citation>
    <scope>NUCLEOTIDE SEQUENCE [LARGE SCALE GENOMIC DNA]</scope>
    <source>
        <strain evidence="2">cv. Niubang</strain>
        <tissue evidence="1">Leaf</tissue>
    </source>
</reference>
<dbReference type="Proteomes" id="UP001055879">
    <property type="component" value="Linkage Group LG06"/>
</dbReference>
<evidence type="ECO:0000313" key="2">
    <source>
        <dbReference type="Proteomes" id="UP001055879"/>
    </source>
</evidence>
<comment type="caution">
    <text evidence="1">The sequence shown here is derived from an EMBL/GenBank/DDBJ whole genome shotgun (WGS) entry which is preliminary data.</text>
</comment>